<accession>A0A4R0PES0</accession>
<protein>
    <submittedName>
        <fullName evidence="8">Aldehyde dehydrogenase family protein</fullName>
    </submittedName>
</protein>
<evidence type="ECO:0000259" key="7">
    <source>
        <dbReference type="Pfam" id="PF00171"/>
    </source>
</evidence>
<organism evidence="8 9">
    <name type="scientific">Oricola cellulosilytica</name>
    <dbReference type="NCBI Taxonomy" id="1429082"/>
    <lineage>
        <taxon>Bacteria</taxon>
        <taxon>Pseudomonadati</taxon>
        <taxon>Pseudomonadota</taxon>
        <taxon>Alphaproteobacteria</taxon>
        <taxon>Hyphomicrobiales</taxon>
        <taxon>Ahrensiaceae</taxon>
        <taxon>Oricola</taxon>
    </lineage>
</organism>
<evidence type="ECO:0000256" key="5">
    <source>
        <dbReference type="PROSITE-ProRule" id="PRU10007"/>
    </source>
</evidence>
<dbReference type="AlphaFoldDB" id="A0A4R0PES0"/>
<evidence type="ECO:0000256" key="3">
    <source>
        <dbReference type="ARBA" id="ARBA00023097"/>
    </source>
</evidence>
<dbReference type="OrthoDB" id="9812625at2"/>
<dbReference type="PANTHER" id="PTHR11699">
    <property type="entry name" value="ALDEHYDE DEHYDROGENASE-RELATED"/>
    <property type="match status" value="1"/>
</dbReference>
<reference evidence="8 9" key="1">
    <citation type="journal article" date="2015" name="Antonie Van Leeuwenhoek">
        <title>Oricola cellulosilytica gen. nov., sp. nov., a cellulose-degrading bacterium of the family Phyllobacteriaceae isolated from surface seashore water, and emended descriptions of Mesorhizobium loti and Phyllobacterium myrsinacearum.</title>
        <authorList>
            <person name="Hameed A."/>
            <person name="Shahina M."/>
            <person name="Lai W.A."/>
            <person name="Lin S.Y."/>
            <person name="Young L.S."/>
            <person name="Liu Y.C."/>
            <person name="Hsu Y.H."/>
            <person name="Young C.C."/>
        </authorList>
    </citation>
    <scope>NUCLEOTIDE SEQUENCE [LARGE SCALE GENOMIC DNA]</scope>
    <source>
        <strain evidence="8 9">KCTC 52183</strain>
    </source>
</reference>
<keyword evidence="2 6" id="KW-0560">Oxidoreductase</keyword>
<dbReference type="EMBL" id="SJST01000001">
    <property type="protein sequence ID" value="TCD16091.1"/>
    <property type="molecule type" value="Genomic_DNA"/>
</dbReference>
<dbReference type="Gene3D" id="3.40.309.10">
    <property type="entry name" value="Aldehyde Dehydrogenase, Chain A, domain 2"/>
    <property type="match status" value="1"/>
</dbReference>
<dbReference type="Gene3D" id="3.40.605.10">
    <property type="entry name" value="Aldehyde Dehydrogenase, Chain A, domain 1"/>
    <property type="match status" value="2"/>
</dbReference>
<proteinExistence type="inferred from homology"/>
<dbReference type="Proteomes" id="UP000291301">
    <property type="component" value="Unassembled WGS sequence"/>
</dbReference>
<dbReference type="FunFam" id="3.40.605.10:FF:000007">
    <property type="entry name" value="NAD/NADP-dependent betaine aldehyde dehydrogenase"/>
    <property type="match status" value="1"/>
</dbReference>
<keyword evidence="9" id="KW-1185">Reference proteome</keyword>
<feature type="domain" description="Aldehyde dehydrogenase" evidence="7">
    <location>
        <begin position="43"/>
        <end position="487"/>
    </location>
</feature>
<dbReference type="InterPro" id="IPR016162">
    <property type="entry name" value="Ald_DH_N"/>
</dbReference>
<evidence type="ECO:0000256" key="2">
    <source>
        <dbReference type="ARBA" id="ARBA00023002"/>
    </source>
</evidence>
<dbReference type="InterPro" id="IPR016163">
    <property type="entry name" value="Ald_DH_C"/>
</dbReference>
<dbReference type="InterPro" id="IPR016161">
    <property type="entry name" value="Ald_DH/histidinol_DH"/>
</dbReference>
<gene>
    <name evidence="8" type="ORF">E0D97_01220</name>
</gene>
<evidence type="ECO:0000256" key="4">
    <source>
        <dbReference type="PIRNR" id="PIRNR036490"/>
    </source>
</evidence>
<dbReference type="SUPFAM" id="SSF53720">
    <property type="entry name" value="ALDH-like"/>
    <property type="match status" value="2"/>
</dbReference>
<name>A0A4R0PES0_9HYPH</name>
<comment type="caution">
    <text evidence="8">The sequence shown here is derived from an EMBL/GenBank/DDBJ whole genome shotgun (WGS) entry which is preliminary data.</text>
</comment>
<dbReference type="InterPro" id="IPR029510">
    <property type="entry name" value="Ald_DH_CS_GLU"/>
</dbReference>
<evidence type="ECO:0000313" key="9">
    <source>
        <dbReference type="Proteomes" id="UP000291301"/>
    </source>
</evidence>
<dbReference type="InterPro" id="IPR015590">
    <property type="entry name" value="Aldehyde_DH_dom"/>
</dbReference>
<dbReference type="Pfam" id="PF00171">
    <property type="entry name" value="Aldedh"/>
    <property type="match status" value="2"/>
</dbReference>
<dbReference type="FunFam" id="3.40.309.10:FF:000012">
    <property type="entry name" value="Betaine aldehyde dehydrogenase"/>
    <property type="match status" value="1"/>
</dbReference>
<dbReference type="PROSITE" id="PS00687">
    <property type="entry name" value="ALDEHYDE_DEHYDR_GLU"/>
    <property type="match status" value="1"/>
</dbReference>
<sequence>MNEIRNILKTMEYGPAPEDDKDVRAWLANHEQGFGHFIGGAFTPAKGKTFTVHNPANGEKLAEVAIADPGDVDKAVGEATKALKKWQALSGNQRARHIYALARHVQKHSRFLAVLETLDNGKTIRETRDIDIPLVARHFYHHAGWAELRDTMFPGYEPAGVCGQIIPWNFPLLMLSWKVAPALAAGCTVVLKSAEHTPLTAIAFAEICAEAGLPAGVFNLVNGAGETGAALAGHDGIAKLAFTGSTEVGRVLRRQTAGSGKKLSLELGGKSPFIVFDNADIDAAVEGVVDAIWFNQGEVCCAGSRAIVQEGIADLFHEKLRARMEKLRLGNPLDKAMDMGAVVAPVQIEQIIAKVEAGVAEGARMWQPSWAQTVAAGEGCFFPPTLFTDVSPSSTLAQEEIFGPVLASMTFRTPGEAVQLANNSRYGLAASIWSQNLDEAFDAARTVKSGVVWINSTNLFDASAGFGGYKESGFGREGGREGMIEYLVPVWQKKAKLLPQSEPMPAPTPAPGGDGTGLDRTVKMYIGGKQARPDSGYSYPVTGKNGKHLAEAGLGNRKDIRNAVEAAHKASGWSGMTGHGRAQVLYFLAENLELRANGFAARLVEAGASASSAKREVEASVARAMRYAAWADKYDGAVRAPDKRLLTLALNEPWDVMGISCPDEAPLLGFVSLVMPAIAMGNRVVVTPSPRQPLAACDLYQVLDTSDVPPGTVNIITGDRNMLADTMAKHDDIAALWYFGDSEGTELVERESAGNLKAVWANDGKERDWSDPAQGQGEEFLFRAVRIKTIWTPFGV</sequence>
<feature type="active site" evidence="5">
    <location>
        <position position="266"/>
    </location>
</feature>
<dbReference type="PIRSF" id="PIRSF036490">
    <property type="entry name" value="Aldedh_dupl"/>
    <property type="match status" value="1"/>
</dbReference>
<keyword evidence="3" id="KW-0558">Oxidation</keyword>
<comment type="similarity">
    <text evidence="1 4 6">Belongs to the aldehyde dehydrogenase family.</text>
</comment>
<evidence type="ECO:0000256" key="1">
    <source>
        <dbReference type="ARBA" id="ARBA00009986"/>
    </source>
</evidence>
<evidence type="ECO:0000256" key="6">
    <source>
        <dbReference type="RuleBase" id="RU003345"/>
    </source>
</evidence>
<feature type="domain" description="Aldehyde dehydrogenase" evidence="7">
    <location>
        <begin position="545"/>
        <end position="761"/>
    </location>
</feature>
<dbReference type="GO" id="GO:0016620">
    <property type="term" value="F:oxidoreductase activity, acting on the aldehyde or oxo group of donors, NAD or NADP as acceptor"/>
    <property type="evidence" value="ECO:0007669"/>
    <property type="project" value="UniProtKB-UniRule"/>
</dbReference>
<evidence type="ECO:0000313" key="8">
    <source>
        <dbReference type="EMBL" id="TCD16091.1"/>
    </source>
</evidence>
<dbReference type="InterPro" id="IPR011408">
    <property type="entry name" value="Aldehyde_DH"/>
</dbReference>
<dbReference type="RefSeq" id="WP_131564646.1">
    <property type="nucleotide sequence ID" value="NZ_JAINFK010000001.1"/>
</dbReference>